<name>A0A9D9IT32_9BACT</name>
<sequence>MKFKVLLTTLLLLPAFHAPAEETFSLVGSPCAADTAQVISRREQKLKISGGPSAAFISSNFVHSPMDGGRSIETRPR</sequence>
<accession>A0A9D9IT32</accession>
<feature type="chain" id="PRO_5038395800" evidence="1">
    <location>
        <begin position="21"/>
        <end position="77"/>
    </location>
</feature>
<dbReference type="Proteomes" id="UP000823771">
    <property type="component" value="Unassembled WGS sequence"/>
</dbReference>
<organism evidence="2 3">
    <name type="scientific">Candidatus Cryptobacteroides excrementipullorum</name>
    <dbReference type="NCBI Taxonomy" id="2840761"/>
    <lineage>
        <taxon>Bacteria</taxon>
        <taxon>Pseudomonadati</taxon>
        <taxon>Bacteroidota</taxon>
        <taxon>Bacteroidia</taxon>
        <taxon>Bacteroidales</taxon>
        <taxon>Candidatus Cryptobacteroides</taxon>
    </lineage>
</organism>
<feature type="signal peptide" evidence="1">
    <location>
        <begin position="1"/>
        <end position="20"/>
    </location>
</feature>
<dbReference type="EMBL" id="JADILZ010000026">
    <property type="protein sequence ID" value="MBO8477786.1"/>
    <property type="molecule type" value="Genomic_DNA"/>
</dbReference>
<reference evidence="2" key="1">
    <citation type="submission" date="2020-10" db="EMBL/GenBank/DDBJ databases">
        <authorList>
            <person name="Gilroy R."/>
        </authorList>
    </citation>
    <scope>NUCLEOTIDE SEQUENCE</scope>
    <source>
        <strain evidence="2">2478</strain>
    </source>
</reference>
<keyword evidence="1" id="KW-0732">Signal</keyword>
<proteinExistence type="predicted"/>
<dbReference type="AlphaFoldDB" id="A0A9D9IT32"/>
<gene>
    <name evidence="2" type="ORF">IAB80_02660</name>
</gene>
<evidence type="ECO:0000313" key="2">
    <source>
        <dbReference type="EMBL" id="MBO8477786.1"/>
    </source>
</evidence>
<reference evidence="2" key="2">
    <citation type="journal article" date="2021" name="PeerJ">
        <title>Extensive microbial diversity within the chicken gut microbiome revealed by metagenomics and culture.</title>
        <authorList>
            <person name="Gilroy R."/>
            <person name="Ravi A."/>
            <person name="Getino M."/>
            <person name="Pursley I."/>
            <person name="Horton D.L."/>
            <person name="Alikhan N.F."/>
            <person name="Baker D."/>
            <person name="Gharbi K."/>
            <person name="Hall N."/>
            <person name="Watson M."/>
            <person name="Adriaenssens E.M."/>
            <person name="Foster-Nyarko E."/>
            <person name="Jarju S."/>
            <person name="Secka A."/>
            <person name="Antonio M."/>
            <person name="Oren A."/>
            <person name="Chaudhuri R.R."/>
            <person name="La Ragione R."/>
            <person name="Hildebrand F."/>
            <person name="Pallen M.J."/>
        </authorList>
    </citation>
    <scope>NUCLEOTIDE SEQUENCE</scope>
    <source>
        <strain evidence="2">2478</strain>
    </source>
</reference>
<comment type="caution">
    <text evidence="2">The sequence shown here is derived from an EMBL/GenBank/DDBJ whole genome shotgun (WGS) entry which is preliminary data.</text>
</comment>
<evidence type="ECO:0000256" key="1">
    <source>
        <dbReference type="SAM" id="SignalP"/>
    </source>
</evidence>
<evidence type="ECO:0000313" key="3">
    <source>
        <dbReference type="Proteomes" id="UP000823771"/>
    </source>
</evidence>
<protein>
    <submittedName>
        <fullName evidence="2">Uncharacterized protein</fullName>
    </submittedName>
</protein>